<name>A0A0L0FD04_9EUKA</name>
<dbReference type="GeneID" id="25913329"/>
<evidence type="ECO:0000313" key="3">
    <source>
        <dbReference type="Proteomes" id="UP000054560"/>
    </source>
</evidence>
<dbReference type="RefSeq" id="XP_014148534.1">
    <property type="nucleotide sequence ID" value="XM_014293059.1"/>
</dbReference>
<proteinExistence type="predicted"/>
<protein>
    <submittedName>
        <fullName evidence="2">Uncharacterized protein</fullName>
    </submittedName>
</protein>
<sequence length="98" mass="10916">EGHLNALMHVQEATENIPLIQEQLRQLCELSLADIDTSTPQVSDQATVDEDFSETQAAPTVQQHWAPQYPTQTGLTPTFQLPDNERFGLIKGDTNVLE</sequence>
<reference evidence="2 3" key="1">
    <citation type="submission" date="2011-02" db="EMBL/GenBank/DDBJ databases">
        <title>The Genome Sequence of Sphaeroforma arctica JP610.</title>
        <authorList>
            <consortium name="The Broad Institute Genome Sequencing Platform"/>
            <person name="Russ C."/>
            <person name="Cuomo C."/>
            <person name="Young S.K."/>
            <person name="Zeng Q."/>
            <person name="Gargeya S."/>
            <person name="Alvarado L."/>
            <person name="Berlin A."/>
            <person name="Chapman S.B."/>
            <person name="Chen Z."/>
            <person name="Freedman E."/>
            <person name="Gellesch M."/>
            <person name="Goldberg J."/>
            <person name="Griggs A."/>
            <person name="Gujja S."/>
            <person name="Heilman E."/>
            <person name="Heiman D."/>
            <person name="Howarth C."/>
            <person name="Mehta T."/>
            <person name="Neiman D."/>
            <person name="Pearson M."/>
            <person name="Roberts A."/>
            <person name="Saif S."/>
            <person name="Shea T."/>
            <person name="Shenoy N."/>
            <person name="Sisk P."/>
            <person name="Stolte C."/>
            <person name="Sykes S."/>
            <person name="White J."/>
            <person name="Yandava C."/>
            <person name="Burger G."/>
            <person name="Gray M.W."/>
            <person name="Holland P.W.H."/>
            <person name="King N."/>
            <person name="Lang F.B.F."/>
            <person name="Roger A.J."/>
            <person name="Ruiz-Trillo I."/>
            <person name="Haas B."/>
            <person name="Nusbaum C."/>
            <person name="Birren B."/>
        </authorList>
    </citation>
    <scope>NUCLEOTIDE SEQUENCE [LARGE SCALE GENOMIC DNA]</scope>
    <source>
        <strain evidence="2 3">JP610</strain>
    </source>
</reference>
<dbReference type="EMBL" id="KQ244222">
    <property type="protein sequence ID" value="KNC74632.1"/>
    <property type="molecule type" value="Genomic_DNA"/>
</dbReference>
<feature type="region of interest" description="Disordered" evidence="1">
    <location>
        <begin position="38"/>
        <end position="80"/>
    </location>
</feature>
<dbReference type="Proteomes" id="UP000054560">
    <property type="component" value="Unassembled WGS sequence"/>
</dbReference>
<organism evidence="2 3">
    <name type="scientific">Sphaeroforma arctica JP610</name>
    <dbReference type="NCBI Taxonomy" id="667725"/>
    <lineage>
        <taxon>Eukaryota</taxon>
        <taxon>Ichthyosporea</taxon>
        <taxon>Ichthyophonida</taxon>
        <taxon>Sphaeroforma</taxon>
    </lineage>
</organism>
<evidence type="ECO:0000256" key="1">
    <source>
        <dbReference type="SAM" id="MobiDB-lite"/>
    </source>
</evidence>
<feature type="non-terminal residue" evidence="2">
    <location>
        <position position="1"/>
    </location>
</feature>
<feature type="compositionally biased region" description="Polar residues" evidence="1">
    <location>
        <begin position="54"/>
        <end position="80"/>
    </location>
</feature>
<accession>A0A0L0FD04</accession>
<gene>
    <name evidence="2" type="ORF">SARC_12825</name>
</gene>
<evidence type="ECO:0000313" key="2">
    <source>
        <dbReference type="EMBL" id="KNC74632.1"/>
    </source>
</evidence>
<keyword evidence="3" id="KW-1185">Reference proteome</keyword>
<dbReference type="AlphaFoldDB" id="A0A0L0FD04"/>